<keyword evidence="3 15" id="KW-0812">Transmembrane</keyword>
<dbReference type="Gene3D" id="3.30.2010.10">
    <property type="entry name" value="Metalloproteases ('zincins'), catalytic domain"/>
    <property type="match status" value="1"/>
</dbReference>
<dbReference type="GO" id="GO:0005789">
    <property type="term" value="C:endoplasmic reticulum membrane"/>
    <property type="evidence" value="ECO:0007669"/>
    <property type="project" value="UniProtKB-SubCell"/>
</dbReference>
<feature type="domain" description="Peptidase M48" evidence="16">
    <location>
        <begin position="226"/>
        <end position="426"/>
    </location>
</feature>
<dbReference type="HOGENOM" id="CLU_025947_3_3_1"/>
<keyword evidence="19" id="KW-1185">Reference proteome</keyword>
<gene>
    <name evidence="18" type="ORF">CCM_02175</name>
</gene>
<feature type="transmembrane region" description="Helical" evidence="15">
    <location>
        <begin position="191"/>
        <end position="214"/>
    </location>
</feature>
<dbReference type="CDD" id="cd07343">
    <property type="entry name" value="M48A_Zmpste24p_like"/>
    <property type="match status" value="1"/>
</dbReference>
<evidence type="ECO:0000256" key="14">
    <source>
        <dbReference type="PIRSR" id="PIRSR627057-2"/>
    </source>
</evidence>
<dbReference type="KEGG" id="cmt:CCM_02175"/>
<dbReference type="PANTHER" id="PTHR10120">
    <property type="entry name" value="CAAX PRENYL PROTEASE 1"/>
    <property type="match status" value="1"/>
</dbReference>
<dbReference type="InterPro" id="IPR032456">
    <property type="entry name" value="Peptidase_M48_N"/>
</dbReference>
<evidence type="ECO:0000259" key="16">
    <source>
        <dbReference type="Pfam" id="PF01435"/>
    </source>
</evidence>
<keyword evidence="7 14" id="KW-0862">Zinc</keyword>
<evidence type="ECO:0000256" key="2">
    <source>
        <dbReference type="ARBA" id="ARBA00022670"/>
    </source>
</evidence>
<evidence type="ECO:0000256" key="13">
    <source>
        <dbReference type="PIRSR" id="PIRSR627057-1"/>
    </source>
</evidence>
<dbReference type="Proteomes" id="UP000001610">
    <property type="component" value="Unassembled WGS sequence"/>
</dbReference>
<evidence type="ECO:0000259" key="17">
    <source>
        <dbReference type="Pfam" id="PF16491"/>
    </source>
</evidence>
<dbReference type="InterPro" id="IPR027057">
    <property type="entry name" value="CAXX_Prtase_1"/>
</dbReference>
<keyword evidence="4 14" id="KW-0479">Metal-binding</keyword>
<evidence type="ECO:0000256" key="15">
    <source>
        <dbReference type="RuleBase" id="RU366005"/>
    </source>
</evidence>
<dbReference type="OrthoDB" id="360839at2759"/>
<dbReference type="VEuPathDB" id="FungiDB:CCM_02175"/>
<keyword evidence="6 15" id="KW-0256">Endoplasmic reticulum</keyword>
<comment type="subcellular location">
    <subcellularLocation>
        <location evidence="1 15">Endoplasmic reticulum membrane</location>
        <topology evidence="1 15">Multi-pass membrane protein</topology>
    </subcellularLocation>
</comment>
<evidence type="ECO:0000256" key="7">
    <source>
        <dbReference type="ARBA" id="ARBA00022833"/>
    </source>
</evidence>
<feature type="transmembrane region" description="Helical" evidence="15">
    <location>
        <begin position="342"/>
        <end position="363"/>
    </location>
</feature>
<feature type="binding site" evidence="14">
    <location>
        <position position="293"/>
    </location>
    <ligand>
        <name>Zn(2+)</name>
        <dbReference type="ChEBI" id="CHEBI:29105"/>
        <note>catalytic</note>
    </ligand>
</feature>
<dbReference type="GeneID" id="18164203"/>
<feature type="transmembrane region" description="Helical" evidence="15">
    <location>
        <begin position="306"/>
        <end position="326"/>
    </location>
</feature>
<feature type="active site" description="Proton donor" evidence="13">
    <location>
        <position position="376"/>
    </location>
</feature>
<evidence type="ECO:0000256" key="3">
    <source>
        <dbReference type="ARBA" id="ARBA00022692"/>
    </source>
</evidence>
<feature type="active site" evidence="13">
    <location>
        <position position="294"/>
    </location>
</feature>
<keyword evidence="8 15" id="KW-1133">Transmembrane helix</keyword>
<dbReference type="GO" id="GO:0046872">
    <property type="term" value="F:metal ion binding"/>
    <property type="evidence" value="ECO:0007669"/>
    <property type="project" value="UniProtKB-UniRule"/>
</dbReference>
<dbReference type="RefSeq" id="XP_006667391.1">
    <property type="nucleotide sequence ID" value="XM_006667328.1"/>
</dbReference>
<dbReference type="EMBL" id="JH126400">
    <property type="protein sequence ID" value="EGX93905.1"/>
    <property type="molecule type" value="Genomic_DNA"/>
</dbReference>
<reference evidence="18 19" key="1">
    <citation type="journal article" date="2011" name="Genome Biol.">
        <title>Genome sequence of the insect pathogenic fungus Cordyceps militaris, a valued traditional Chinese medicine.</title>
        <authorList>
            <person name="Zheng P."/>
            <person name="Xia Y."/>
            <person name="Xiao G."/>
            <person name="Xiong C."/>
            <person name="Hu X."/>
            <person name="Zhang S."/>
            <person name="Zheng H."/>
            <person name="Huang Y."/>
            <person name="Zhou Y."/>
            <person name="Wang S."/>
            <person name="Zhao G.P."/>
            <person name="Liu X."/>
            <person name="St Leger R.J."/>
            <person name="Wang C."/>
        </authorList>
    </citation>
    <scope>NUCLEOTIDE SEQUENCE [LARGE SCALE GENOMIC DNA]</scope>
    <source>
        <strain evidence="18 19">CM01</strain>
    </source>
</reference>
<keyword evidence="2 15" id="KW-0645">Protease</keyword>
<evidence type="ECO:0000256" key="6">
    <source>
        <dbReference type="ARBA" id="ARBA00022824"/>
    </source>
</evidence>
<evidence type="ECO:0000256" key="10">
    <source>
        <dbReference type="ARBA" id="ARBA00023136"/>
    </source>
</evidence>
<evidence type="ECO:0000256" key="12">
    <source>
        <dbReference type="ARBA" id="ARBA00060927"/>
    </source>
</evidence>
<comment type="function">
    <text evidence="15">Proteolytically removes the C-terminal three residues of farnesylated proteins.</text>
</comment>
<dbReference type="InParanoid" id="G3J863"/>
<evidence type="ECO:0000256" key="1">
    <source>
        <dbReference type="ARBA" id="ARBA00004477"/>
    </source>
</evidence>
<dbReference type="FunFam" id="3.30.2010.10:FF:000002">
    <property type="entry name" value="CAAX prenyl protease"/>
    <property type="match status" value="1"/>
</dbReference>
<dbReference type="GO" id="GO:0004222">
    <property type="term" value="F:metalloendopeptidase activity"/>
    <property type="evidence" value="ECO:0007669"/>
    <property type="project" value="UniProtKB-UniRule"/>
</dbReference>
<name>G3J863_CORMM</name>
<dbReference type="OMA" id="FALCYMW"/>
<comment type="cofactor">
    <cofactor evidence="14 15">
        <name>Zn(2+)</name>
        <dbReference type="ChEBI" id="CHEBI:29105"/>
    </cofactor>
    <text evidence="14 15">Binds 1 zinc ion per subunit.</text>
</comment>
<protein>
    <recommendedName>
        <fullName evidence="15">CAAX prenyl protease</fullName>
        <ecNumber evidence="15">3.4.24.84</ecNumber>
    </recommendedName>
</protein>
<dbReference type="EC" id="3.4.24.84" evidence="15"/>
<evidence type="ECO:0000256" key="8">
    <source>
        <dbReference type="ARBA" id="ARBA00022989"/>
    </source>
</evidence>
<dbReference type="GO" id="GO:0071586">
    <property type="term" value="P:CAAX-box protein processing"/>
    <property type="evidence" value="ECO:0007669"/>
    <property type="project" value="UniProtKB-UniRule"/>
</dbReference>
<dbReference type="eggNOG" id="KOG2719">
    <property type="taxonomic scope" value="Eukaryota"/>
</dbReference>
<dbReference type="AlphaFoldDB" id="G3J863"/>
<proteinExistence type="inferred from homology"/>
<comment type="similarity">
    <text evidence="12 15">Belongs to the peptidase M48A family.</text>
</comment>
<dbReference type="InterPro" id="IPR001915">
    <property type="entry name" value="Peptidase_M48"/>
</dbReference>
<feature type="transmembrane region" description="Helical" evidence="15">
    <location>
        <begin position="167"/>
        <end position="185"/>
    </location>
</feature>
<feature type="transmembrane region" description="Helical" evidence="15">
    <location>
        <begin position="21"/>
        <end position="39"/>
    </location>
</feature>
<dbReference type="STRING" id="983644.G3J863"/>
<dbReference type="Pfam" id="PF16491">
    <property type="entry name" value="Peptidase_M48_N"/>
    <property type="match status" value="1"/>
</dbReference>
<evidence type="ECO:0000256" key="11">
    <source>
        <dbReference type="ARBA" id="ARBA00044456"/>
    </source>
</evidence>
<accession>G3J863</accession>
<evidence type="ECO:0000256" key="4">
    <source>
        <dbReference type="ARBA" id="ARBA00022723"/>
    </source>
</evidence>
<keyword evidence="5 15" id="KW-0378">Hydrolase</keyword>
<evidence type="ECO:0000313" key="19">
    <source>
        <dbReference type="Proteomes" id="UP000001610"/>
    </source>
</evidence>
<sequence>MHWIPIVSITPSQYMALPWKALVLLISFCHFVFESWLTLRQMRALRDTAVPPRLADKLAQQTVADSHSYKQAKAKLSLATGVWGQLINATIISFDALPWLWDTIGGLAPAMATNTNRSIVFALCYMWFCNCVYLPVQVYDTFVVEAAFGFNRQTPGLFLRDFVKIQALNSVLLAPSLALFLGIVARTGNNFALYVWLGAAAIQALIITLDPILFTPLFNSLRPLADESLVPRVEALAARVGFPLQRVYVSDNSKRSAHSNAYFYGFPWQMQIVVQDTLLQKASTDEITAIIAHELGHWKYHHSSKLFLIQQVNLFVVFLAFAAFAGRSDLYHSFGFYSEGPIIAGFVLFYKVLLPVNSVLQLLHNAVCRRYEFSADSFAKDTGQGHELARALIKLHTQNLGAVHNDFLYACYHHSHPSLVERLSHLGMKEKI</sequence>
<feature type="binding site" evidence="14">
    <location>
        <position position="297"/>
    </location>
    <ligand>
        <name>Zn(2+)</name>
        <dbReference type="ChEBI" id="CHEBI:29105"/>
        <note>catalytic</note>
    </ligand>
</feature>
<dbReference type="Pfam" id="PF01435">
    <property type="entry name" value="Peptidase_M48"/>
    <property type="match status" value="1"/>
</dbReference>
<evidence type="ECO:0000256" key="5">
    <source>
        <dbReference type="ARBA" id="ARBA00022801"/>
    </source>
</evidence>
<feature type="domain" description="CAAX prenyl protease 1 N-terminal" evidence="17">
    <location>
        <begin position="41"/>
        <end position="219"/>
    </location>
</feature>
<organism evidence="18 19">
    <name type="scientific">Cordyceps militaris (strain CM01)</name>
    <name type="common">Caterpillar fungus</name>
    <dbReference type="NCBI Taxonomy" id="983644"/>
    <lineage>
        <taxon>Eukaryota</taxon>
        <taxon>Fungi</taxon>
        <taxon>Dikarya</taxon>
        <taxon>Ascomycota</taxon>
        <taxon>Pezizomycotina</taxon>
        <taxon>Sordariomycetes</taxon>
        <taxon>Hypocreomycetidae</taxon>
        <taxon>Hypocreales</taxon>
        <taxon>Cordycipitaceae</taxon>
        <taxon>Cordyceps</taxon>
    </lineage>
</organism>
<keyword evidence="10 15" id="KW-0472">Membrane</keyword>
<comment type="catalytic activity">
    <reaction evidence="11 15">
        <text>Hydrolyzes the peptide bond -P2-(S-farnesyl or geranylgeranyl)C-P1'-P2'-P3'-COOH where P1' and P2' are amino acids with aliphatic side chains and P3' is any C-terminal residue.</text>
        <dbReference type="EC" id="3.4.24.84"/>
    </reaction>
</comment>
<feature type="binding site" evidence="14">
    <location>
        <position position="372"/>
    </location>
    <ligand>
        <name>Zn(2+)</name>
        <dbReference type="ChEBI" id="CHEBI:29105"/>
        <note>catalytic</note>
    </ligand>
</feature>
<evidence type="ECO:0000313" key="18">
    <source>
        <dbReference type="EMBL" id="EGX93905.1"/>
    </source>
</evidence>
<keyword evidence="9 15" id="KW-0482">Metalloprotease</keyword>
<evidence type="ECO:0000256" key="9">
    <source>
        <dbReference type="ARBA" id="ARBA00023049"/>
    </source>
</evidence>